<comment type="caution">
    <text evidence="2">The sequence shown here is derived from an EMBL/GenBank/DDBJ whole genome shotgun (WGS) entry which is preliminary data.</text>
</comment>
<feature type="compositionally biased region" description="Polar residues" evidence="1">
    <location>
        <begin position="528"/>
        <end position="538"/>
    </location>
</feature>
<feature type="compositionally biased region" description="Polar residues" evidence="1">
    <location>
        <begin position="98"/>
        <end position="110"/>
    </location>
</feature>
<accession>A0A8H5BV67</accession>
<evidence type="ECO:0000313" key="3">
    <source>
        <dbReference type="Proteomes" id="UP000541558"/>
    </source>
</evidence>
<evidence type="ECO:0000313" key="2">
    <source>
        <dbReference type="EMBL" id="KAF5329898.1"/>
    </source>
</evidence>
<dbReference type="Proteomes" id="UP000541558">
    <property type="component" value="Unassembled WGS sequence"/>
</dbReference>
<name>A0A8H5BV67_9AGAR</name>
<protein>
    <submittedName>
        <fullName evidence="2">Uncharacterized protein</fullName>
    </submittedName>
</protein>
<feature type="region of interest" description="Disordered" evidence="1">
    <location>
        <begin position="329"/>
        <end position="350"/>
    </location>
</feature>
<feature type="region of interest" description="Disordered" evidence="1">
    <location>
        <begin position="516"/>
        <end position="541"/>
    </location>
</feature>
<dbReference type="EMBL" id="JAACJK010000120">
    <property type="protein sequence ID" value="KAF5329898.1"/>
    <property type="molecule type" value="Genomic_DNA"/>
</dbReference>
<proteinExistence type="predicted"/>
<feature type="region of interest" description="Disordered" evidence="1">
    <location>
        <begin position="73"/>
        <end position="110"/>
    </location>
</feature>
<evidence type="ECO:0000256" key="1">
    <source>
        <dbReference type="SAM" id="MobiDB-lite"/>
    </source>
</evidence>
<feature type="compositionally biased region" description="Pro residues" evidence="1">
    <location>
        <begin position="336"/>
        <end position="345"/>
    </location>
</feature>
<sequence length="601" mass="66335">MPQDIEYFAASASHSLKHLKKKDRYAAAGLSRVEGSIYERLTSRIRPGLSQMLPNRPPSSPHLHSRVRGHIVGQPPASPGSTASTTTSCVTPAHPLKRQQTPENTNFARSSFAPSDFSLTASVGRTENDRRRSSFRAALVCVHLLPSSYLARVGLAIRGYFPASCQGSHHSLTAGAPNRRPTPCSCTSALRRAVIFDAWADCEPSEDSCMETALGLHGFLPRDRLLVQILLHAQTPPRAFGIAEYQQHPHHQPRNEVAGNAYPLTARNSDPEERQRLRPAVSPHLEPTFPQQHLKPGVESQRPLSEGEDLDLGYYSSAYEGIEEPQVLYPQQGPQPAYPPQPPQQLQPGYNAAAGARDSFQAWTGLSFALAGTKGVDGLPKFYLSSLPQHAHSPVVVSLSPRRRSADAIPLRLRHSARCLHCLPLRIRARCPGDVPRTQPSSAEGFLLRNRKIAQENVKFLSMHVSHTLIQKGILVHFSNSNAARMTTTIMSQDGSKPFSTSRQARWRSPESFLLRLREPRPPARQPTAPNGSWTPLAQDSRDSTTQRHLWMLSQYSRNSPSDKFPSTTHTVARLIQIRCVVAIPQPPVELAGTHNVENGD</sequence>
<dbReference type="AlphaFoldDB" id="A0A8H5BV67"/>
<reference evidence="2 3" key="1">
    <citation type="journal article" date="2020" name="ISME J.">
        <title>Uncovering the hidden diversity of litter-decomposition mechanisms in mushroom-forming fungi.</title>
        <authorList>
            <person name="Floudas D."/>
            <person name="Bentzer J."/>
            <person name="Ahren D."/>
            <person name="Johansson T."/>
            <person name="Persson P."/>
            <person name="Tunlid A."/>
        </authorList>
    </citation>
    <scope>NUCLEOTIDE SEQUENCE [LARGE SCALE GENOMIC DNA]</scope>
    <source>
        <strain evidence="2 3">CBS 175.51</strain>
    </source>
</reference>
<feature type="compositionally biased region" description="Low complexity" evidence="1">
    <location>
        <begin position="79"/>
        <end position="88"/>
    </location>
</feature>
<feature type="region of interest" description="Disordered" evidence="1">
    <location>
        <begin position="248"/>
        <end position="305"/>
    </location>
</feature>
<organism evidence="2 3">
    <name type="scientific">Ephemerocybe angulata</name>
    <dbReference type="NCBI Taxonomy" id="980116"/>
    <lineage>
        <taxon>Eukaryota</taxon>
        <taxon>Fungi</taxon>
        <taxon>Dikarya</taxon>
        <taxon>Basidiomycota</taxon>
        <taxon>Agaricomycotina</taxon>
        <taxon>Agaricomycetes</taxon>
        <taxon>Agaricomycetidae</taxon>
        <taxon>Agaricales</taxon>
        <taxon>Agaricineae</taxon>
        <taxon>Psathyrellaceae</taxon>
        <taxon>Ephemerocybe</taxon>
    </lineage>
</organism>
<gene>
    <name evidence="2" type="ORF">D9611_013445</name>
</gene>
<keyword evidence="3" id="KW-1185">Reference proteome</keyword>
<dbReference type="OrthoDB" id="10584445at2759"/>